<feature type="chain" id="PRO_5016032603" evidence="1">
    <location>
        <begin position="23"/>
        <end position="587"/>
    </location>
</feature>
<dbReference type="AlphaFoldDB" id="A0A2W5F6H3"/>
<gene>
    <name evidence="2" type="ORF">DI598_04230</name>
</gene>
<evidence type="ECO:0000256" key="1">
    <source>
        <dbReference type="SAM" id="SignalP"/>
    </source>
</evidence>
<dbReference type="EMBL" id="QFOI01000045">
    <property type="protein sequence ID" value="PZP51018.1"/>
    <property type="molecule type" value="Genomic_DNA"/>
</dbReference>
<dbReference type="Pfam" id="PF05960">
    <property type="entry name" value="DUF885"/>
    <property type="match status" value="1"/>
</dbReference>
<dbReference type="PANTHER" id="PTHR33361">
    <property type="entry name" value="GLR0591 PROTEIN"/>
    <property type="match status" value="1"/>
</dbReference>
<protein>
    <submittedName>
        <fullName evidence="2">DUF885 domain-containing protein</fullName>
    </submittedName>
</protein>
<keyword evidence="1" id="KW-0732">Signal</keyword>
<sequence length="587" mass="67612">MKTIKHFLILAFIFTGFTSTSAQQNNAELNQILNDYQKEYYSFSPLDATFDGETGYNDLLLADDLSHLQKMHKFYLKYLALLDQFDAKKLSKEDKISADILRDNLNNFLLAEKYHSEYMPMNQFSNLPMYMAIFGSGSSAQPFKTVKDYEDWMKRCKAFVRWTDVAIENMKKGMKEGYTIPKVLVEKLIPQLQKLAKNADESSFYVPLKNLPTTFSEREKIKITKEFKETISSTIFPSLQKLTDFVQKVYLPNARLTSGINALPNGKAMYKDFIQISTTTSKDPEEVYQLGLSEVVRITTEMEKIKNQIGFKGSLSQLFEFMKTDKQFYPFKTDQEVLDAYQSVYDKIKPKLPDYFGIQPKTPFEIKKTESFRAASAAPQYFAGDLATNRPGIFYVPILDPTKINITNMDMEAVFLHEAIPGHHFQISLQYENTNFPKFRQKYLNNAFAEGWALYTESLGKDLGVYTNPYHQLGALGAEMHRAIRLVVDAGLHTGKMTREDAIKYMLDHEPVSEQFATAEIERYMAIPGQALGYKIGQLKILELRDKYKKQLGEKFNIRDFHDQILKGGAMPLTVFENYMNDWANNQ</sequence>
<organism evidence="2 3">
    <name type="scientific">Pseudopedobacter saltans</name>
    <dbReference type="NCBI Taxonomy" id="151895"/>
    <lineage>
        <taxon>Bacteria</taxon>
        <taxon>Pseudomonadati</taxon>
        <taxon>Bacteroidota</taxon>
        <taxon>Sphingobacteriia</taxon>
        <taxon>Sphingobacteriales</taxon>
        <taxon>Sphingobacteriaceae</taxon>
        <taxon>Pseudopedobacter</taxon>
    </lineage>
</organism>
<proteinExistence type="predicted"/>
<accession>A0A2W5F6H3</accession>
<name>A0A2W5F6H3_9SPHI</name>
<dbReference type="PANTHER" id="PTHR33361:SF16">
    <property type="entry name" value="DUF885 DOMAIN-CONTAINING PROTEIN"/>
    <property type="match status" value="1"/>
</dbReference>
<reference evidence="2 3" key="1">
    <citation type="submission" date="2017-11" db="EMBL/GenBank/DDBJ databases">
        <title>Infants hospitalized years apart are colonized by the same room-sourced microbial strains.</title>
        <authorList>
            <person name="Brooks B."/>
            <person name="Olm M.R."/>
            <person name="Firek B.A."/>
            <person name="Baker R."/>
            <person name="Thomas B.C."/>
            <person name="Morowitz M.J."/>
            <person name="Banfield J.F."/>
        </authorList>
    </citation>
    <scope>NUCLEOTIDE SEQUENCE [LARGE SCALE GENOMIC DNA]</scope>
    <source>
        <strain evidence="2">S2_009_000_R2_76</strain>
    </source>
</reference>
<comment type="caution">
    <text evidence="2">The sequence shown here is derived from an EMBL/GenBank/DDBJ whole genome shotgun (WGS) entry which is preliminary data.</text>
</comment>
<dbReference type="Proteomes" id="UP000249645">
    <property type="component" value="Unassembled WGS sequence"/>
</dbReference>
<evidence type="ECO:0000313" key="3">
    <source>
        <dbReference type="Proteomes" id="UP000249645"/>
    </source>
</evidence>
<dbReference type="InterPro" id="IPR010281">
    <property type="entry name" value="DUF885"/>
</dbReference>
<feature type="signal peptide" evidence="1">
    <location>
        <begin position="1"/>
        <end position="22"/>
    </location>
</feature>
<evidence type="ECO:0000313" key="2">
    <source>
        <dbReference type="EMBL" id="PZP51018.1"/>
    </source>
</evidence>